<feature type="region of interest" description="Disordered" evidence="1">
    <location>
        <begin position="1"/>
        <end position="21"/>
    </location>
</feature>
<evidence type="ECO:0000313" key="2">
    <source>
        <dbReference type="EMBL" id="KKK57774.1"/>
    </source>
</evidence>
<gene>
    <name evidence="2" type="ORF">LCGC14_3051090</name>
</gene>
<protein>
    <recommendedName>
        <fullName evidence="3">dATP/dGTP diphosphohydrolase N-terminal domain-containing protein</fullName>
    </recommendedName>
</protein>
<dbReference type="EMBL" id="LAZR01064306">
    <property type="protein sequence ID" value="KKK57774.1"/>
    <property type="molecule type" value="Genomic_DNA"/>
</dbReference>
<evidence type="ECO:0000256" key="1">
    <source>
        <dbReference type="SAM" id="MobiDB-lite"/>
    </source>
</evidence>
<comment type="caution">
    <text evidence="2">The sequence shown here is derived from an EMBL/GenBank/DDBJ whole genome shotgun (WGS) entry which is preliminary data.</text>
</comment>
<accession>A0A0F8YUM5</accession>
<evidence type="ECO:0008006" key="3">
    <source>
        <dbReference type="Google" id="ProtNLM"/>
    </source>
</evidence>
<dbReference type="AlphaFoldDB" id="A0A0F8YUM5"/>
<sequence length="113" mass="13243">MKKKIRTFTTGATRDSEEGKHDYEGFLSPLVMKRFGEYMTKHRIQSDGSVRDSDNWQKGIPQTAYIKSAWRHFIDWWMEHRGLGSREGLEDALCALLFNIQGYLHEHLKGKLK</sequence>
<reference evidence="2" key="1">
    <citation type="journal article" date="2015" name="Nature">
        <title>Complex archaea that bridge the gap between prokaryotes and eukaryotes.</title>
        <authorList>
            <person name="Spang A."/>
            <person name="Saw J.H."/>
            <person name="Jorgensen S.L."/>
            <person name="Zaremba-Niedzwiedzka K."/>
            <person name="Martijn J."/>
            <person name="Lind A.E."/>
            <person name="van Eijk R."/>
            <person name="Schleper C."/>
            <person name="Guy L."/>
            <person name="Ettema T.J."/>
        </authorList>
    </citation>
    <scope>NUCLEOTIDE SEQUENCE</scope>
</reference>
<organism evidence="2">
    <name type="scientific">marine sediment metagenome</name>
    <dbReference type="NCBI Taxonomy" id="412755"/>
    <lineage>
        <taxon>unclassified sequences</taxon>
        <taxon>metagenomes</taxon>
        <taxon>ecological metagenomes</taxon>
    </lineage>
</organism>
<name>A0A0F8YUM5_9ZZZZ</name>
<proteinExistence type="predicted"/>